<organism evidence="1 2">
    <name type="scientific">Dendrothele bispora (strain CBS 962.96)</name>
    <dbReference type="NCBI Taxonomy" id="1314807"/>
    <lineage>
        <taxon>Eukaryota</taxon>
        <taxon>Fungi</taxon>
        <taxon>Dikarya</taxon>
        <taxon>Basidiomycota</taxon>
        <taxon>Agaricomycotina</taxon>
        <taxon>Agaricomycetes</taxon>
        <taxon>Agaricomycetidae</taxon>
        <taxon>Agaricales</taxon>
        <taxon>Agaricales incertae sedis</taxon>
        <taxon>Dendrothele</taxon>
    </lineage>
</organism>
<keyword evidence="2" id="KW-1185">Reference proteome</keyword>
<dbReference type="AlphaFoldDB" id="A0A4S8L6P5"/>
<accession>A0A4S8L6P5</accession>
<proteinExistence type="predicted"/>
<name>A0A4S8L6P5_DENBC</name>
<dbReference type="EMBL" id="ML179624">
    <property type="protein sequence ID" value="THU84073.1"/>
    <property type="molecule type" value="Genomic_DNA"/>
</dbReference>
<gene>
    <name evidence="1" type="ORF">K435DRAFT_870665</name>
</gene>
<protein>
    <submittedName>
        <fullName evidence="1">Uncharacterized protein</fullName>
    </submittedName>
</protein>
<dbReference type="Proteomes" id="UP000297245">
    <property type="component" value="Unassembled WGS sequence"/>
</dbReference>
<reference evidence="1 2" key="1">
    <citation type="journal article" date="2019" name="Nat. Ecol. Evol.">
        <title>Megaphylogeny resolves global patterns of mushroom evolution.</title>
        <authorList>
            <person name="Varga T."/>
            <person name="Krizsan K."/>
            <person name="Foldi C."/>
            <person name="Dima B."/>
            <person name="Sanchez-Garcia M."/>
            <person name="Sanchez-Ramirez S."/>
            <person name="Szollosi G.J."/>
            <person name="Szarkandi J.G."/>
            <person name="Papp V."/>
            <person name="Albert L."/>
            <person name="Andreopoulos W."/>
            <person name="Angelini C."/>
            <person name="Antonin V."/>
            <person name="Barry K.W."/>
            <person name="Bougher N.L."/>
            <person name="Buchanan P."/>
            <person name="Buyck B."/>
            <person name="Bense V."/>
            <person name="Catcheside P."/>
            <person name="Chovatia M."/>
            <person name="Cooper J."/>
            <person name="Damon W."/>
            <person name="Desjardin D."/>
            <person name="Finy P."/>
            <person name="Geml J."/>
            <person name="Haridas S."/>
            <person name="Hughes K."/>
            <person name="Justo A."/>
            <person name="Karasinski D."/>
            <person name="Kautmanova I."/>
            <person name="Kiss B."/>
            <person name="Kocsube S."/>
            <person name="Kotiranta H."/>
            <person name="LaButti K.M."/>
            <person name="Lechner B.E."/>
            <person name="Liimatainen K."/>
            <person name="Lipzen A."/>
            <person name="Lukacs Z."/>
            <person name="Mihaltcheva S."/>
            <person name="Morgado L.N."/>
            <person name="Niskanen T."/>
            <person name="Noordeloos M.E."/>
            <person name="Ohm R.A."/>
            <person name="Ortiz-Santana B."/>
            <person name="Ovrebo C."/>
            <person name="Racz N."/>
            <person name="Riley R."/>
            <person name="Savchenko A."/>
            <person name="Shiryaev A."/>
            <person name="Soop K."/>
            <person name="Spirin V."/>
            <person name="Szebenyi C."/>
            <person name="Tomsovsky M."/>
            <person name="Tulloss R.E."/>
            <person name="Uehling J."/>
            <person name="Grigoriev I.V."/>
            <person name="Vagvolgyi C."/>
            <person name="Papp T."/>
            <person name="Martin F.M."/>
            <person name="Miettinen O."/>
            <person name="Hibbett D.S."/>
            <person name="Nagy L.G."/>
        </authorList>
    </citation>
    <scope>NUCLEOTIDE SEQUENCE [LARGE SCALE GENOMIC DNA]</scope>
    <source>
        <strain evidence="1 2">CBS 962.96</strain>
    </source>
</reference>
<evidence type="ECO:0000313" key="2">
    <source>
        <dbReference type="Proteomes" id="UP000297245"/>
    </source>
</evidence>
<sequence>MTPLDHFKISPYDWLVDASTHPFSKCPLRVYLFLLRVQCLSATEAKLLLLCQSDFAISTMAIAFRQSVMSDLSLQALSR</sequence>
<evidence type="ECO:0000313" key="1">
    <source>
        <dbReference type="EMBL" id="THU84073.1"/>
    </source>
</evidence>